<proteinExistence type="predicted"/>
<evidence type="ECO:0000256" key="1">
    <source>
        <dbReference type="SAM" id="SignalP"/>
    </source>
</evidence>
<accession>C2G401</accession>
<sequence>MLMKTSLAFLLLLFCVQGAVRAQSGVDTLHYRKVYYFGGTGLAFPMGKTKDVLTPKFSGSMGLDISLKDSRFYVMPVLYTLSFGYKQQSLDNTSPYRINNGDATFYNLSLSGGMRKQHKRLNTYGYIGPGFGIFLEPRAIVNDATSVVEIEKKSKFNFSSKLGVGADYKFKGFFVGLEVGYVHSFTKIQNTPINAMTVMIGLKSDITRLGDKVVSVLGVDGSISGKQEK</sequence>
<dbReference type="HOGENOM" id="CLU_1229236_0_0_10"/>
<dbReference type="InterPro" id="IPR011250">
    <property type="entry name" value="OMP/PagP_B-barrel"/>
</dbReference>
<protein>
    <recommendedName>
        <fullName evidence="4">Outer membrane protein beta-barrel domain-containing protein</fullName>
    </recommendedName>
</protein>
<dbReference type="EMBL" id="ACHB01000094">
    <property type="protein sequence ID" value="EEI90094.1"/>
    <property type="molecule type" value="Genomic_DNA"/>
</dbReference>
<reference evidence="2 3" key="1">
    <citation type="submission" date="2009-01" db="EMBL/GenBank/DDBJ databases">
        <authorList>
            <person name="Qin X."/>
            <person name="Bachman B."/>
            <person name="Battles P."/>
            <person name="Bell A."/>
            <person name="Bess C."/>
            <person name="Bickham C."/>
            <person name="Chaboub L."/>
            <person name="Chen D."/>
            <person name="Coyle M."/>
            <person name="Deiros D.R."/>
            <person name="Dinh H."/>
            <person name="Forbes L."/>
            <person name="Fowler G."/>
            <person name="Francisco L."/>
            <person name="Fu Q."/>
            <person name="Gubbala S."/>
            <person name="Hale W."/>
            <person name="Han Y."/>
            <person name="Hemphill L."/>
            <person name="Highlander S.K."/>
            <person name="Hirani K."/>
            <person name="Hogues M."/>
            <person name="Jackson L."/>
            <person name="Jakkamsetti A."/>
            <person name="Javaid M."/>
            <person name="Jiang H."/>
            <person name="Korchina V."/>
            <person name="Kovar C."/>
            <person name="Lara F."/>
            <person name="Lee S."/>
            <person name="Mata R."/>
            <person name="Mathew T."/>
            <person name="Moen C."/>
            <person name="Morales K."/>
            <person name="Munidasa M."/>
            <person name="Nazareth L."/>
            <person name="Ngo R."/>
            <person name="Nguyen L."/>
            <person name="Okwuonu G."/>
            <person name="Ongeri F."/>
            <person name="Patil S."/>
            <person name="Petrosino J."/>
            <person name="Pham C."/>
            <person name="Pham P."/>
            <person name="Pu L.-L."/>
            <person name="Puazo M."/>
            <person name="Raj R."/>
            <person name="Reid J."/>
            <person name="Rouhana J."/>
            <person name="Saada N."/>
            <person name="Shang Y."/>
            <person name="Simmons D."/>
            <person name="Thornton R."/>
            <person name="Warren J."/>
            <person name="Weissenberger G."/>
            <person name="Zhang J."/>
            <person name="Zhang L."/>
            <person name="Zhou C."/>
            <person name="Zhu D."/>
            <person name="Muzny D."/>
            <person name="Worley K."/>
            <person name="Gibbs R."/>
        </authorList>
    </citation>
    <scope>NUCLEOTIDE SEQUENCE [LARGE SCALE GENOMIC DNA]</scope>
    <source>
        <strain evidence="2 3">ATCC 33300</strain>
    </source>
</reference>
<feature type="chain" id="PRO_5002912294" description="Outer membrane protein beta-barrel domain-containing protein" evidence="1">
    <location>
        <begin position="23"/>
        <end position="229"/>
    </location>
</feature>
<gene>
    <name evidence="2" type="ORF">HMPREF0765_4307</name>
</gene>
<feature type="signal peptide" evidence="1">
    <location>
        <begin position="1"/>
        <end position="22"/>
    </location>
</feature>
<comment type="caution">
    <text evidence="2">The sequence shown here is derived from an EMBL/GenBank/DDBJ whole genome shotgun (WGS) entry which is preliminary data.</text>
</comment>
<keyword evidence="1" id="KW-0732">Signal</keyword>
<dbReference type="Proteomes" id="UP000006241">
    <property type="component" value="Unassembled WGS sequence"/>
</dbReference>
<dbReference type="AlphaFoldDB" id="C2G401"/>
<evidence type="ECO:0000313" key="3">
    <source>
        <dbReference type="Proteomes" id="UP000006241"/>
    </source>
</evidence>
<name>C2G401_SPHSI</name>
<dbReference type="SUPFAM" id="SSF56925">
    <property type="entry name" value="OMPA-like"/>
    <property type="match status" value="1"/>
</dbReference>
<evidence type="ECO:0000313" key="2">
    <source>
        <dbReference type="EMBL" id="EEI90094.1"/>
    </source>
</evidence>
<organism evidence="2 3">
    <name type="scientific">Sphingobacterium spiritivorum ATCC 33300</name>
    <dbReference type="NCBI Taxonomy" id="525372"/>
    <lineage>
        <taxon>Bacteria</taxon>
        <taxon>Pseudomonadati</taxon>
        <taxon>Bacteroidota</taxon>
        <taxon>Sphingobacteriia</taxon>
        <taxon>Sphingobacteriales</taxon>
        <taxon>Sphingobacteriaceae</taxon>
        <taxon>Sphingobacterium</taxon>
    </lineage>
</organism>
<evidence type="ECO:0008006" key="4">
    <source>
        <dbReference type="Google" id="ProtNLM"/>
    </source>
</evidence>